<dbReference type="InParanoid" id="A0A077ZSN1"/>
<evidence type="ECO:0000313" key="2">
    <source>
        <dbReference type="Proteomes" id="UP000039865"/>
    </source>
</evidence>
<dbReference type="EMBL" id="CCKQ01001210">
    <property type="protein sequence ID" value="CDW72315.1"/>
    <property type="molecule type" value="Genomic_DNA"/>
</dbReference>
<organism evidence="1 2">
    <name type="scientific">Stylonychia lemnae</name>
    <name type="common">Ciliate</name>
    <dbReference type="NCBI Taxonomy" id="5949"/>
    <lineage>
        <taxon>Eukaryota</taxon>
        <taxon>Sar</taxon>
        <taxon>Alveolata</taxon>
        <taxon>Ciliophora</taxon>
        <taxon>Intramacronucleata</taxon>
        <taxon>Spirotrichea</taxon>
        <taxon>Stichotrichia</taxon>
        <taxon>Sporadotrichida</taxon>
        <taxon>Oxytrichidae</taxon>
        <taxon>Stylonychinae</taxon>
        <taxon>Stylonychia</taxon>
    </lineage>
</organism>
<proteinExistence type="predicted"/>
<evidence type="ECO:0000313" key="1">
    <source>
        <dbReference type="EMBL" id="CDW72315.1"/>
    </source>
</evidence>
<sequence>MKNLKSLIIFEQKENQMSLKITEEIQESQTEQANTAEKKEIWTIEYLCDRFSLMNKFVEDAIVDIAKTIALELHQQNIYIAVYQDVITKCHSLQEECAFYTWLDEDKLYKYFENRVVEALKNNNYYNVIYHHTHESRQAQELDNTAAYQEFAENLKSRQSLTDAQPRLLVGSFFQQFSRKFSKK</sequence>
<reference evidence="1 2" key="1">
    <citation type="submission" date="2014-06" db="EMBL/GenBank/DDBJ databases">
        <authorList>
            <person name="Swart Estienne"/>
        </authorList>
    </citation>
    <scope>NUCLEOTIDE SEQUENCE [LARGE SCALE GENOMIC DNA]</scope>
    <source>
        <strain evidence="1 2">130c</strain>
    </source>
</reference>
<gene>
    <name evidence="1" type="primary">Contig14784.g15751</name>
    <name evidence="1" type="ORF">STYLEM_1274</name>
</gene>
<accession>A0A077ZSN1</accession>
<keyword evidence="2" id="KW-1185">Reference proteome</keyword>
<name>A0A077ZSN1_STYLE</name>
<dbReference type="Proteomes" id="UP000039865">
    <property type="component" value="Unassembled WGS sequence"/>
</dbReference>
<protein>
    <submittedName>
        <fullName evidence="1">Uncharacterized protein</fullName>
    </submittedName>
</protein>
<dbReference type="AlphaFoldDB" id="A0A077ZSN1"/>